<evidence type="ECO:0000313" key="3">
    <source>
        <dbReference type="Proteomes" id="UP000224567"/>
    </source>
</evidence>
<gene>
    <name evidence="2" type="ORF">CQW23_17599</name>
</gene>
<sequence>MAMGPPSRCDEVQIDSGQVPVTHRDCTASRWLNISPVLFFDFKMVEDGKYEFFPWGKVAFSKLMASLRQEFFVEKQLYRLSGIHQCSYSNLVPTVEELEQLDLPPMSFTSYHPGTSLMPSSIGNPDQMSYKVNVPQLAIEHNNFDDFSTTPPQYLKRESIHMDLKFNDLEHVLNDKFSEVLKSLLSKYENVEKENITKQSLKESEHSDDVADVASDSNPISPYINSDKPVKTEVVKVNQEPLPIKEGPHSETVIS</sequence>
<dbReference type="EMBL" id="MLFT02000007">
    <property type="protein sequence ID" value="PHT43574.1"/>
    <property type="molecule type" value="Genomic_DNA"/>
</dbReference>
<dbReference type="PANTHER" id="PTHR48302">
    <property type="entry name" value="ULP1 PROTEASE FAMILY, C-TERMINAL CATALYTIC DOMAIN CONTAINING PROTEIN"/>
    <property type="match status" value="1"/>
</dbReference>
<feature type="region of interest" description="Disordered" evidence="1">
    <location>
        <begin position="194"/>
        <end position="232"/>
    </location>
</feature>
<name>A0A2G2WE84_CAPBA</name>
<dbReference type="AlphaFoldDB" id="A0A2G2WE84"/>
<evidence type="ECO:0000256" key="1">
    <source>
        <dbReference type="SAM" id="MobiDB-lite"/>
    </source>
</evidence>
<comment type="caution">
    <text evidence="2">The sequence shown here is derived from an EMBL/GenBank/DDBJ whole genome shotgun (WGS) entry which is preliminary data.</text>
</comment>
<dbReference type="OrthoDB" id="1093260at2759"/>
<reference evidence="3" key="2">
    <citation type="journal article" date="2017" name="J. Anim. Genet.">
        <title>Multiple reference genome sequences of hot pepper reveal the massive evolution of plant disease resistance genes by retroduplication.</title>
        <authorList>
            <person name="Kim S."/>
            <person name="Park J."/>
            <person name="Yeom S.-I."/>
            <person name="Kim Y.-M."/>
            <person name="Seo E."/>
            <person name="Kim K.-T."/>
            <person name="Kim M.-S."/>
            <person name="Lee J.M."/>
            <person name="Cheong K."/>
            <person name="Shin H.-S."/>
            <person name="Kim S.-B."/>
            <person name="Han K."/>
            <person name="Lee J."/>
            <person name="Park M."/>
            <person name="Lee H.-A."/>
            <person name="Lee H.-Y."/>
            <person name="Lee Y."/>
            <person name="Oh S."/>
            <person name="Lee J.H."/>
            <person name="Choi E."/>
            <person name="Choi E."/>
            <person name="Lee S.E."/>
            <person name="Jeon J."/>
            <person name="Kim H."/>
            <person name="Choi G."/>
            <person name="Song H."/>
            <person name="Lee J."/>
            <person name="Lee S.-C."/>
            <person name="Kwon J.-K."/>
            <person name="Lee H.-Y."/>
            <person name="Koo N."/>
            <person name="Hong Y."/>
            <person name="Kim R.W."/>
            <person name="Kang W.-H."/>
            <person name="Huh J.H."/>
            <person name="Kang B.-C."/>
            <person name="Yang T.-J."/>
            <person name="Lee Y.-H."/>
            <person name="Bennetzen J.L."/>
            <person name="Choi D."/>
        </authorList>
    </citation>
    <scope>NUCLEOTIDE SEQUENCE [LARGE SCALE GENOMIC DNA]</scope>
    <source>
        <strain evidence="3">cv. PBC81</strain>
    </source>
</reference>
<reference evidence="2 3" key="1">
    <citation type="journal article" date="2017" name="Genome Biol.">
        <title>New reference genome sequences of hot pepper reveal the massive evolution of plant disease-resistance genes by retroduplication.</title>
        <authorList>
            <person name="Kim S."/>
            <person name="Park J."/>
            <person name="Yeom S.I."/>
            <person name="Kim Y.M."/>
            <person name="Seo E."/>
            <person name="Kim K.T."/>
            <person name="Kim M.S."/>
            <person name="Lee J.M."/>
            <person name="Cheong K."/>
            <person name="Shin H.S."/>
            <person name="Kim S.B."/>
            <person name="Han K."/>
            <person name="Lee J."/>
            <person name="Park M."/>
            <person name="Lee H.A."/>
            <person name="Lee H.Y."/>
            <person name="Lee Y."/>
            <person name="Oh S."/>
            <person name="Lee J.H."/>
            <person name="Choi E."/>
            <person name="Choi E."/>
            <person name="Lee S.E."/>
            <person name="Jeon J."/>
            <person name="Kim H."/>
            <person name="Choi G."/>
            <person name="Song H."/>
            <person name="Lee J."/>
            <person name="Lee S.C."/>
            <person name="Kwon J.K."/>
            <person name="Lee H.Y."/>
            <person name="Koo N."/>
            <person name="Hong Y."/>
            <person name="Kim R.W."/>
            <person name="Kang W.H."/>
            <person name="Huh J.H."/>
            <person name="Kang B.C."/>
            <person name="Yang T.J."/>
            <person name="Lee Y.H."/>
            <person name="Bennetzen J.L."/>
            <person name="Choi D."/>
        </authorList>
    </citation>
    <scope>NUCLEOTIDE SEQUENCE [LARGE SCALE GENOMIC DNA]</scope>
    <source>
        <strain evidence="3">cv. PBC81</strain>
    </source>
</reference>
<accession>A0A2G2WE84</accession>
<dbReference type="PANTHER" id="PTHR48302:SF2">
    <property type="entry name" value="DUF1985 DOMAIN-CONTAINING PROTEIN"/>
    <property type="match status" value="1"/>
</dbReference>
<protein>
    <recommendedName>
        <fullName evidence="4">DUF1985 domain-containing protein</fullName>
    </recommendedName>
</protein>
<evidence type="ECO:0000313" key="2">
    <source>
        <dbReference type="EMBL" id="PHT43574.1"/>
    </source>
</evidence>
<keyword evidence="3" id="KW-1185">Reference proteome</keyword>
<dbReference type="Proteomes" id="UP000224567">
    <property type="component" value="Unassembled WGS sequence"/>
</dbReference>
<feature type="compositionally biased region" description="Basic and acidic residues" evidence="1">
    <location>
        <begin position="194"/>
        <end position="209"/>
    </location>
</feature>
<proteinExistence type="predicted"/>
<evidence type="ECO:0008006" key="4">
    <source>
        <dbReference type="Google" id="ProtNLM"/>
    </source>
</evidence>
<organism evidence="2 3">
    <name type="scientific">Capsicum baccatum</name>
    <name type="common">Peruvian pepper</name>
    <dbReference type="NCBI Taxonomy" id="33114"/>
    <lineage>
        <taxon>Eukaryota</taxon>
        <taxon>Viridiplantae</taxon>
        <taxon>Streptophyta</taxon>
        <taxon>Embryophyta</taxon>
        <taxon>Tracheophyta</taxon>
        <taxon>Spermatophyta</taxon>
        <taxon>Magnoliopsida</taxon>
        <taxon>eudicotyledons</taxon>
        <taxon>Gunneridae</taxon>
        <taxon>Pentapetalae</taxon>
        <taxon>asterids</taxon>
        <taxon>lamiids</taxon>
        <taxon>Solanales</taxon>
        <taxon>Solanaceae</taxon>
        <taxon>Solanoideae</taxon>
        <taxon>Capsiceae</taxon>
        <taxon>Capsicum</taxon>
    </lineage>
</organism>